<comment type="similarity">
    <text evidence="1 6 7">Belongs to the universal ribosomal protein uL16 family.</text>
</comment>
<keyword evidence="6 8" id="KW-0699">rRNA-binding</keyword>
<dbReference type="FunFam" id="3.90.1170.10:FF:000001">
    <property type="entry name" value="50S ribosomal protein L16"/>
    <property type="match status" value="1"/>
</dbReference>
<dbReference type="Pfam" id="PF00252">
    <property type="entry name" value="Ribosomal_L16"/>
    <property type="match status" value="1"/>
</dbReference>
<dbReference type="PANTHER" id="PTHR12220">
    <property type="entry name" value="50S/60S RIBOSOMAL PROTEIN L16"/>
    <property type="match status" value="1"/>
</dbReference>
<keyword evidence="4 6" id="KW-0687">Ribonucleoprotein</keyword>
<proteinExistence type="inferred from homology"/>
<evidence type="ECO:0000256" key="1">
    <source>
        <dbReference type="ARBA" id="ARBA00008931"/>
    </source>
</evidence>
<comment type="caution">
    <text evidence="9">The sequence shown here is derived from an EMBL/GenBank/DDBJ whole genome shotgun (WGS) entry which is preliminary data.</text>
</comment>
<protein>
    <recommendedName>
        <fullName evidence="5 6">Large ribosomal subunit protein uL16</fullName>
    </recommendedName>
</protein>
<dbReference type="InterPro" id="IPR000114">
    <property type="entry name" value="Ribosomal_uL16_bact-type"/>
</dbReference>
<dbReference type="GO" id="GO:0003735">
    <property type="term" value="F:structural constituent of ribosome"/>
    <property type="evidence" value="ECO:0007669"/>
    <property type="project" value="InterPro"/>
</dbReference>
<dbReference type="GO" id="GO:0000049">
    <property type="term" value="F:tRNA binding"/>
    <property type="evidence" value="ECO:0007669"/>
    <property type="project" value="UniProtKB-KW"/>
</dbReference>
<dbReference type="NCBIfam" id="TIGR01164">
    <property type="entry name" value="rplP_bact"/>
    <property type="match status" value="1"/>
</dbReference>
<dbReference type="PANTHER" id="PTHR12220:SF13">
    <property type="entry name" value="LARGE RIBOSOMAL SUBUNIT PROTEIN UL16M"/>
    <property type="match status" value="1"/>
</dbReference>
<dbReference type="HAMAP" id="MF_01342">
    <property type="entry name" value="Ribosomal_uL16"/>
    <property type="match status" value="1"/>
</dbReference>
<dbReference type="PROSITE" id="PS00586">
    <property type="entry name" value="RIBOSOMAL_L16_1"/>
    <property type="match status" value="1"/>
</dbReference>
<evidence type="ECO:0000256" key="3">
    <source>
        <dbReference type="ARBA" id="ARBA00022980"/>
    </source>
</evidence>
<evidence type="ECO:0000256" key="8">
    <source>
        <dbReference type="RuleBase" id="RU004414"/>
    </source>
</evidence>
<dbReference type="SUPFAM" id="SSF54686">
    <property type="entry name" value="Ribosomal protein L16p/L10e"/>
    <property type="match status" value="1"/>
</dbReference>
<organism evidence="9 10">
    <name type="scientific">Candidatus Woesebacteria bacterium RIFCSPHIGHO2_01_FULL_38_26b</name>
    <dbReference type="NCBI Taxonomy" id="1802491"/>
    <lineage>
        <taxon>Bacteria</taxon>
        <taxon>Candidatus Woeseibacteriota</taxon>
    </lineage>
</organism>
<name>A0A1F7XWP1_9BACT</name>
<dbReference type="GO" id="GO:0005840">
    <property type="term" value="C:ribosome"/>
    <property type="evidence" value="ECO:0007669"/>
    <property type="project" value="UniProtKB-KW"/>
</dbReference>
<dbReference type="GO" id="GO:0019843">
    <property type="term" value="F:rRNA binding"/>
    <property type="evidence" value="ECO:0007669"/>
    <property type="project" value="UniProtKB-UniRule"/>
</dbReference>
<keyword evidence="2 6" id="KW-0820">tRNA-binding</keyword>
<dbReference type="InterPro" id="IPR016180">
    <property type="entry name" value="Ribosomal_uL16_dom"/>
</dbReference>
<comment type="subunit">
    <text evidence="6 8">Part of the 50S ribosomal subunit.</text>
</comment>
<dbReference type="GO" id="GO:0006412">
    <property type="term" value="P:translation"/>
    <property type="evidence" value="ECO:0007669"/>
    <property type="project" value="UniProtKB-UniRule"/>
</dbReference>
<dbReference type="PRINTS" id="PR00060">
    <property type="entry name" value="RIBOSOMALL16"/>
</dbReference>
<dbReference type="InterPro" id="IPR020798">
    <property type="entry name" value="Ribosomal_uL16_CS"/>
</dbReference>
<evidence type="ECO:0000256" key="2">
    <source>
        <dbReference type="ARBA" id="ARBA00022555"/>
    </source>
</evidence>
<dbReference type="Gene3D" id="3.90.1170.10">
    <property type="entry name" value="Ribosomal protein L10e/L16"/>
    <property type="match status" value="1"/>
</dbReference>
<keyword evidence="3 6" id="KW-0689">Ribosomal protein</keyword>
<comment type="function">
    <text evidence="6 8">Binds 23S rRNA and is also seen to make contacts with the A and possibly P site tRNAs.</text>
</comment>
<dbReference type="InterPro" id="IPR036920">
    <property type="entry name" value="Ribosomal_uL16_sf"/>
</dbReference>
<gene>
    <name evidence="6" type="primary">rplP</name>
    <name evidence="9" type="ORF">A2771_00565</name>
</gene>
<evidence type="ECO:0000313" key="9">
    <source>
        <dbReference type="EMBL" id="OGM19446.1"/>
    </source>
</evidence>
<evidence type="ECO:0000256" key="6">
    <source>
        <dbReference type="HAMAP-Rule" id="MF_01342"/>
    </source>
</evidence>
<sequence>MLQPKKSKYRKSFRGKMRGKASRATTLSFGEYGIKSLGRAWLSSKQIEAGRRAITHSLKRGGRVWIRVFPDKPVTGRPAGQRMGSGKGDIDRYVAVITPGRIIYEVAGVSKELVVDAFAKASAKMPFKTKIVSRETIGS</sequence>
<accession>A0A1F7XWP1</accession>
<dbReference type="GO" id="GO:1990904">
    <property type="term" value="C:ribonucleoprotein complex"/>
    <property type="evidence" value="ECO:0007669"/>
    <property type="project" value="UniProtKB-KW"/>
</dbReference>
<evidence type="ECO:0000256" key="7">
    <source>
        <dbReference type="RuleBase" id="RU004413"/>
    </source>
</evidence>
<reference evidence="9 10" key="1">
    <citation type="journal article" date="2016" name="Nat. Commun.">
        <title>Thousands of microbial genomes shed light on interconnected biogeochemical processes in an aquifer system.</title>
        <authorList>
            <person name="Anantharaman K."/>
            <person name="Brown C.T."/>
            <person name="Hug L.A."/>
            <person name="Sharon I."/>
            <person name="Castelle C.J."/>
            <person name="Probst A.J."/>
            <person name="Thomas B.C."/>
            <person name="Singh A."/>
            <person name="Wilkins M.J."/>
            <person name="Karaoz U."/>
            <person name="Brodie E.L."/>
            <person name="Williams K.H."/>
            <person name="Hubbard S.S."/>
            <person name="Banfield J.F."/>
        </authorList>
    </citation>
    <scope>NUCLEOTIDE SEQUENCE [LARGE SCALE GENOMIC DNA]</scope>
</reference>
<dbReference type="AlphaFoldDB" id="A0A1F7XWP1"/>
<dbReference type="Proteomes" id="UP000176741">
    <property type="component" value="Unassembled WGS sequence"/>
</dbReference>
<keyword evidence="6 8" id="KW-0694">RNA-binding</keyword>
<dbReference type="InterPro" id="IPR047873">
    <property type="entry name" value="Ribosomal_uL16"/>
</dbReference>
<evidence type="ECO:0000256" key="4">
    <source>
        <dbReference type="ARBA" id="ARBA00023274"/>
    </source>
</evidence>
<evidence type="ECO:0000313" key="10">
    <source>
        <dbReference type="Proteomes" id="UP000176741"/>
    </source>
</evidence>
<evidence type="ECO:0000256" key="5">
    <source>
        <dbReference type="ARBA" id="ARBA00035198"/>
    </source>
</evidence>
<dbReference type="EMBL" id="MGGD01000068">
    <property type="protein sequence ID" value="OGM19446.1"/>
    <property type="molecule type" value="Genomic_DNA"/>
</dbReference>
<dbReference type="CDD" id="cd01433">
    <property type="entry name" value="Ribosomal_L16_L10e"/>
    <property type="match status" value="1"/>
</dbReference>